<dbReference type="EMBL" id="CAXAQS010000667">
    <property type="protein sequence ID" value="CAK9252595.1"/>
    <property type="molecule type" value="Genomic_DNA"/>
</dbReference>
<dbReference type="Pfam" id="PF04677">
    <property type="entry name" value="CwfJ_C_1"/>
    <property type="match status" value="1"/>
</dbReference>
<comment type="caution">
    <text evidence="4">The sequence shown here is derived from an EMBL/GenBank/DDBJ whole genome shotgun (WGS) entry which is preliminary data.</text>
</comment>
<evidence type="ECO:0000256" key="1">
    <source>
        <dbReference type="PROSITE-ProRule" id="PRU00176"/>
    </source>
</evidence>
<dbReference type="SUPFAM" id="SSF54197">
    <property type="entry name" value="HIT-like"/>
    <property type="match status" value="1"/>
</dbReference>
<feature type="region of interest" description="Disordered" evidence="2">
    <location>
        <begin position="400"/>
        <end position="421"/>
    </location>
</feature>
<dbReference type="Proteomes" id="UP001497444">
    <property type="component" value="Unassembled WGS sequence"/>
</dbReference>
<dbReference type="Gene3D" id="3.30.70.330">
    <property type="match status" value="3"/>
</dbReference>
<proteinExistence type="predicted"/>
<dbReference type="PROSITE" id="PS50102">
    <property type="entry name" value="RRM"/>
    <property type="match status" value="2"/>
</dbReference>
<evidence type="ECO:0000313" key="4">
    <source>
        <dbReference type="EMBL" id="CAK9252595.1"/>
    </source>
</evidence>
<name>A0ABP0VGM5_9BRYO</name>
<keyword evidence="5" id="KW-1185">Reference proteome</keyword>
<organism evidence="4 5">
    <name type="scientific">Sphagnum jensenii</name>
    <dbReference type="NCBI Taxonomy" id="128206"/>
    <lineage>
        <taxon>Eukaryota</taxon>
        <taxon>Viridiplantae</taxon>
        <taxon>Streptophyta</taxon>
        <taxon>Embryophyta</taxon>
        <taxon>Bryophyta</taxon>
        <taxon>Sphagnophytina</taxon>
        <taxon>Sphagnopsida</taxon>
        <taxon>Sphagnales</taxon>
        <taxon>Sphagnaceae</taxon>
        <taxon>Sphagnum</taxon>
    </lineage>
</organism>
<gene>
    <name evidence="4" type="ORF">CSSPJE1EN1_LOCUS27973</name>
</gene>
<evidence type="ECO:0000313" key="5">
    <source>
        <dbReference type="Proteomes" id="UP001497444"/>
    </source>
</evidence>
<feature type="region of interest" description="Disordered" evidence="2">
    <location>
        <begin position="247"/>
        <end position="290"/>
    </location>
</feature>
<sequence length="860" mass="91037">MKTTNCKVLLCGPVDGQWELVNSKLTALQSSAQGPFDVVFIVGQAFKDEHDFKQALQLTLPLPVYFFDPRGVPRGAHLPANLSLIDACKPLSAVTVAGLQLVYFNTAMEVGQEETAALAENCSRTDYRGCDLLFTSAWPSGYQQYVEDYRAPSSSAPSASSVVTALALQARPRYHIASGSDIFYQRPPYSTPGAPCCRLVCLSGVNSSGEKSRKWLYALSLAPLARVSDAELGEVPPGCTPCPYLSDRLPSGKQPLTSQATGDLKRARTEPPYLPALPPPRPGRFSGPEDAAAQKSGTFFFGQLGTGRPHAGQAPPTSALQTAPPSDLARTLFVGGLPRGMREADLAMVLPNALRIHHTEGKGFAFADFASHAAAAAVLAASQKSPLLLGGRALSLGWGKQRQGTGAGGESGTSGTSLQLEPPSTDAVTLYVGGLPPAYLQEEVAALLPGSARVRPVLGRAYCFVDMKDHSAATSAVALARTSPLLLRGCTLAVGWAQHSRCGTENTPTEDARTLFVGHLPPELTSAEVIALLCPAAGTAPAPSVHKPAGKDYAFAEFRSHSLAAAALAAFRPTRSAEEGEGEGAALMSPTVSWARGRPADSQSGAGMEDCWFCLASPTLKAHLLLSVGQHAYLALPRGAVCTGHVLVVPIECVPSRLLLSSEAKKEVNRYEAAVRSCYSSTAGGGQTGLLFERTLRTRGRDHVQVQLVPLPPRPPAAEQYLEIFLRLAVRQGIPFTELEDELEEALLGSAATPLSDSSQAVVTALPAEGPAQEYFYIEVPASSGGGRTCRRFLYVPPAGAAAEGSRLSMSFGLEVAAECLGRPERAHWKQCVVSEAEEARAAESFKSLFSPFDFTIEEE</sequence>
<dbReference type="PANTHER" id="PTHR12072">
    <property type="entry name" value="CWF19, CELL CYCLE CONTROL PROTEIN"/>
    <property type="match status" value="1"/>
</dbReference>
<keyword evidence="1" id="KW-0694">RNA-binding</keyword>
<reference evidence="4" key="1">
    <citation type="submission" date="2024-02" db="EMBL/GenBank/DDBJ databases">
        <authorList>
            <consortium name="ELIXIR-Norway"/>
            <consortium name="Elixir Norway"/>
        </authorList>
    </citation>
    <scope>NUCLEOTIDE SEQUENCE</scope>
</reference>
<dbReference type="SMART" id="SM00360">
    <property type="entry name" value="RRM"/>
    <property type="match status" value="3"/>
</dbReference>
<accession>A0ABP0VGM5</accession>
<dbReference type="PANTHER" id="PTHR12072:SF4">
    <property type="entry name" value="CWF19-LIKE PROTEIN 1"/>
    <property type="match status" value="1"/>
</dbReference>
<dbReference type="InterPro" id="IPR040194">
    <property type="entry name" value="Cwf19-like"/>
</dbReference>
<dbReference type="SUPFAM" id="SSF54928">
    <property type="entry name" value="RNA-binding domain, RBD"/>
    <property type="match status" value="2"/>
</dbReference>
<dbReference type="InterPro" id="IPR012677">
    <property type="entry name" value="Nucleotide-bd_a/b_plait_sf"/>
</dbReference>
<evidence type="ECO:0000259" key="3">
    <source>
        <dbReference type="PROSITE" id="PS50102"/>
    </source>
</evidence>
<evidence type="ECO:0000256" key="2">
    <source>
        <dbReference type="SAM" id="MobiDB-lite"/>
    </source>
</evidence>
<dbReference type="InterPro" id="IPR035979">
    <property type="entry name" value="RBD_domain_sf"/>
</dbReference>
<dbReference type="Pfam" id="PF04676">
    <property type="entry name" value="CwfJ_C_2"/>
    <property type="match status" value="1"/>
</dbReference>
<protein>
    <recommendedName>
        <fullName evidence="3">RRM domain-containing protein</fullName>
    </recommendedName>
</protein>
<feature type="domain" description="RRM" evidence="3">
    <location>
        <begin position="330"/>
        <end position="401"/>
    </location>
</feature>
<dbReference type="InterPro" id="IPR006767">
    <property type="entry name" value="Cwf19-like_C_dom-2"/>
</dbReference>
<feature type="compositionally biased region" description="Pro residues" evidence="2">
    <location>
        <begin position="272"/>
        <end position="282"/>
    </location>
</feature>
<dbReference type="InterPro" id="IPR036265">
    <property type="entry name" value="HIT-like_sf"/>
</dbReference>
<dbReference type="InterPro" id="IPR000504">
    <property type="entry name" value="RRM_dom"/>
</dbReference>
<dbReference type="InterPro" id="IPR006768">
    <property type="entry name" value="Cwf19-like_C_dom-1"/>
</dbReference>
<feature type="domain" description="RRM" evidence="3">
    <location>
        <begin position="428"/>
        <end position="499"/>
    </location>
</feature>